<feature type="transmembrane region" description="Helical" evidence="1">
    <location>
        <begin position="44"/>
        <end position="65"/>
    </location>
</feature>
<keyword evidence="1" id="KW-0812">Transmembrane</keyword>
<feature type="transmembrane region" description="Helical" evidence="1">
    <location>
        <begin position="71"/>
        <end position="93"/>
    </location>
</feature>
<evidence type="ECO:0000313" key="2">
    <source>
        <dbReference type="EMBL" id="MDC4239993.1"/>
    </source>
</evidence>
<feature type="transmembrane region" description="Helical" evidence="1">
    <location>
        <begin position="5"/>
        <end position="23"/>
    </location>
</feature>
<evidence type="ECO:0000256" key="1">
    <source>
        <dbReference type="SAM" id="Phobius"/>
    </source>
</evidence>
<protein>
    <submittedName>
        <fullName evidence="2">Uncharacterized protein</fullName>
    </submittedName>
</protein>
<organism evidence="2 3">
    <name type="scientific">Clostridium tertium</name>
    <dbReference type="NCBI Taxonomy" id="1559"/>
    <lineage>
        <taxon>Bacteria</taxon>
        <taxon>Bacillati</taxon>
        <taxon>Bacillota</taxon>
        <taxon>Clostridia</taxon>
        <taxon>Eubacteriales</taxon>
        <taxon>Clostridiaceae</taxon>
        <taxon>Clostridium</taxon>
    </lineage>
</organism>
<reference evidence="2" key="1">
    <citation type="submission" date="2022-05" db="EMBL/GenBank/DDBJ databases">
        <title>Draft genome sequence of Clostridium tertium strain CP3 isolated from Peru.</title>
        <authorList>
            <person name="Hurtado R."/>
            <person name="Lima L."/>
            <person name="Sousa T."/>
            <person name="Jaiswal A.K."/>
            <person name="Tiwari S."/>
            <person name="Maturrano L."/>
            <person name="Brenig B."/>
            <person name="Azevedo V."/>
        </authorList>
    </citation>
    <scope>NUCLEOTIDE SEQUENCE</scope>
    <source>
        <strain evidence="2">CP3</strain>
    </source>
</reference>
<name>A0A9X4B295_9CLOT</name>
<sequence>MDLLFITGCAVATIFIIYNVICYKNKKTIYMLNDKYIILNTKYYITQFIFGLSNSFSLLIFYLAWNKISKNPSIFIVLTSTIFWGLNYILTFYARKKGYIGTKEQS</sequence>
<dbReference type="RefSeq" id="WP_272470214.1">
    <property type="nucleotide sequence ID" value="NZ_JAKLPG010000023.1"/>
</dbReference>
<dbReference type="AlphaFoldDB" id="A0A9X4B295"/>
<keyword evidence="3" id="KW-1185">Reference proteome</keyword>
<accession>A0A9X4B295</accession>
<keyword evidence="1" id="KW-0472">Membrane</keyword>
<comment type="caution">
    <text evidence="2">The sequence shown here is derived from an EMBL/GenBank/DDBJ whole genome shotgun (WGS) entry which is preliminary data.</text>
</comment>
<proteinExistence type="predicted"/>
<gene>
    <name evidence="2" type="ORF">NE398_07435</name>
</gene>
<evidence type="ECO:0000313" key="3">
    <source>
        <dbReference type="Proteomes" id="UP001141183"/>
    </source>
</evidence>
<dbReference type="Proteomes" id="UP001141183">
    <property type="component" value="Unassembled WGS sequence"/>
</dbReference>
<keyword evidence="1" id="KW-1133">Transmembrane helix</keyword>
<dbReference type="EMBL" id="JAMRYU010000006">
    <property type="protein sequence ID" value="MDC4239993.1"/>
    <property type="molecule type" value="Genomic_DNA"/>
</dbReference>